<evidence type="ECO:0000313" key="4">
    <source>
        <dbReference type="EMBL" id="TMW67425.1"/>
    </source>
</evidence>
<evidence type="ECO:0000256" key="1">
    <source>
        <dbReference type="SAM" id="MobiDB-lite"/>
    </source>
</evidence>
<keyword evidence="3" id="KW-0732">Signal</keyword>
<accession>A0A8K1FKR9</accession>
<name>A0A8K1FKR9_PYTOL</name>
<dbReference type="OrthoDB" id="76265at2759"/>
<dbReference type="PANTHER" id="PTHR34496:SF6">
    <property type="entry name" value="GLYCOSYLTRANSFERASE 2-LIKE DOMAIN-CONTAINING PROTEIN"/>
    <property type="match status" value="1"/>
</dbReference>
<dbReference type="AlphaFoldDB" id="A0A8K1FKR9"/>
<evidence type="ECO:0000313" key="5">
    <source>
        <dbReference type="Proteomes" id="UP000794436"/>
    </source>
</evidence>
<gene>
    <name evidence="4" type="ORF">Poli38472_011045</name>
</gene>
<keyword evidence="2" id="KW-0472">Membrane</keyword>
<comment type="caution">
    <text evidence="4">The sequence shown here is derived from an EMBL/GenBank/DDBJ whole genome shotgun (WGS) entry which is preliminary data.</text>
</comment>
<feature type="region of interest" description="Disordered" evidence="1">
    <location>
        <begin position="414"/>
        <end position="478"/>
    </location>
</feature>
<feature type="transmembrane region" description="Helical" evidence="2">
    <location>
        <begin position="484"/>
        <end position="505"/>
    </location>
</feature>
<dbReference type="PANTHER" id="PTHR34496">
    <property type="entry name" value="GLCNAC TRANSFERASE-RELATED"/>
    <property type="match status" value="1"/>
</dbReference>
<sequence>MRFLLLLALCLSALVLHGVVVRAASGVQSTMGIVNGKGEVRLDPSVQHIPLQPELQQLRPPPARIPAAFDIFVGLSVFRDGYRCAKTIFTGFKRARNPDRLYFGVVDQVNEGDDKCIVEFCKMAAAEWPEYGACRFREHIRIDERTADASRGPTLARHYQQKLLRNEEFCLQLDSHSIFTNNWDENIVADWKQINNEMAVLTTYLHHIHDFVDDDGNNHVPGSLPHLCTTIRGGNGLVRNEGASMISGSKIPQLTALWGAGLSFSKCHAERRVLVDSHTLWMFDGEEFLRSSHLWTYGYDLYSPSPLGSVVYHNYSKAPARFENVKVDQKQKEKETEMGNNRFKLIVGQPFKGPVDALEMDKFAYGTVRSFQTYLNFSGVTFEEGKTDQASCEQLHWVPYEKPEEVEKIVGGGWALYPTPQEPEPPRNHVEPMAEDPENDGPVEPQLQDKHAEHGAGGDEPKEAKLREEPVGGVPSGADKADAVAGSGGVFYMVFFVGVFAYVAFSNEDLRRQCGSRN</sequence>
<keyword evidence="2" id="KW-1133">Transmembrane helix</keyword>
<dbReference type="Proteomes" id="UP000794436">
    <property type="component" value="Unassembled WGS sequence"/>
</dbReference>
<evidence type="ECO:0000256" key="3">
    <source>
        <dbReference type="SAM" id="SignalP"/>
    </source>
</evidence>
<protein>
    <recommendedName>
        <fullName evidence="6">GlcNac transferase</fullName>
    </recommendedName>
</protein>
<keyword evidence="2" id="KW-0812">Transmembrane</keyword>
<feature type="signal peptide" evidence="3">
    <location>
        <begin position="1"/>
        <end position="18"/>
    </location>
</feature>
<organism evidence="4 5">
    <name type="scientific">Pythium oligandrum</name>
    <name type="common">Mycoparasitic fungus</name>
    <dbReference type="NCBI Taxonomy" id="41045"/>
    <lineage>
        <taxon>Eukaryota</taxon>
        <taxon>Sar</taxon>
        <taxon>Stramenopiles</taxon>
        <taxon>Oomycota</taxon>
        <taxon>Peronosporomycetes</taxon>
        <taxon>Pythiales</taxon>
        <taxon>Pythiaceae</taxon>
        <taxon>Pythium</taxon>
    </lineage>
</organism>
<dbReference type="InterPro" id="IPR021067">
    <property type="entry name" value="Glycosyltransferase"/>
</dbReference>
<dbReference type="EMBL" id="SPLM01000004">
    <property type="protein sequence ID" value="TMW67425.1"/>
    <property type="molecule type" value="Genomic_DNA"/>
</dbReference>
<evidence type="ECO:0008006" key="6">
    <source>
        <dbReference type="Google" id="ProtNLM"/>
    </source>
</evidence>
<proteinExistence type="predicted"/>
<evidence type="ECO:0000256" key="2">
    <source>
        <dbReference type="SAM" id="Phobius"/>
    </source>
</evidence>
<feature type="chain" id="PRO_5035449775" description="GlcNac transferase" evidence="3">
    <location>
        <begin position="19"/>
        <end position="518"/>
    </location>
</feature>
<feature type="compositionally biased region" description="Basic and acidic residues" evidence="1">
    <location>
        <begin position="447"/>
        <end position="470"/>
    </location>
</feature>
<reference evidence="4" key="1">
    <citation type="submission" date="2019-03" db="EMBL/GenBank/DDBJ databases">
        <title>Long read genome sequence of the mycoparasitic Pythium oligandrum ATCC 38472 isolated from sugarbeet rhizosphere.</title>
        <authorList>
            <person name="Gaulin E."/>
        </authorList>
    </citation>
    <scope>NUCLEOTIDE SEQUENCE</scope>
    <source>
        <strain evidence="4">ATCC 38472_TT</strain>
    </source>
</reference>
<keyword evidence="5" id="KW-1185">Reference proteome</keyword>
<dbReference type="Pfam" id="PF11397">
    <property type="entry name" value="GlcNAc"/>
    <property type="match status" value="2"/>
</dbReference>